<dbReference type="Gene3D" id="1.10.10.10">
    <property type="entry name" value="Winged helix-like DNA-binding domain superfamily/Winged helix DNA-binding domain"/>
    <property type="match status" value="1"/>
</dbReference>
<evidence type="ECO:0000256" key="1">
    <source>
        <dbReference type="ARBA" id="ARBA00006479"/>
    </source>
</evidence>
<dbReference type="InterPro" id="IPR000835">
    <property type="entry name" value="HTH_MarR-typ"/>
</dbReference>
<keyword evidence="3" id="KW-0808">Transferase</keyword>
<dbReference type="Gene3D" id="3.30.420.40">
    <property type="match status" value="2"/>
</dbReference>
<accession>A0A1H6ESH0</accession>
<reference evidence="3 4" key="1">
    <citation type="submission" date="2016-10" db="EMBL/GenBank/DDBJ databases">
        <authorList>
            <person name="de Groot N.N."/>
        </authorList>
    </citation>
    <scope>NUCLEOTIDE SEQUENCE [LARGE SCALE GENOMIC DNA]</scope>
    <source>
        <strain evidence="3 4">CGMCC 4.7037</strain>
    </source>
</reference>
<dbReference type="InterPro" id="IPR000600">
    <property type="entry name" value="ROK"/>
</dbReference>
<dbReference type="InterPro" id="IPR043129">
    <property type="entry name" value="ATPase_NBD"/>
</dbReference>
<protein>
    <submittedName>
        <fullName evidence="3">Sugar kinase of the NBD/HSP70 family, may contain an N-terminal HTH domain</fullName>
    </submittedName>
</protein>
<dbReference type="RefSeq" id="WP_160150541.1">
    <property type="nucleotide sequence ID" value="NZ_FNVT01000014.1"/>
</dbReference>
<dbReference type="InterPro" id="IPR036390">
    <property type="entry name" value="WH_DNA-bd_sf"/>
</dbReference>
<sequence>MGERHSPVQDVRRLHRRLVLRSLRDHGPQPRADLARRLGLSPTTMTKVVGQLLGEGLVEEGASDGAGARVGRPSTDVGLRADARHVIGVQVGAGTVRLGLCDLKARVLRGDSFTFDLAGESPERVVARIGGAAAAMAGDRLLGIGVAAPGPVDRGQRRSVLPVNLGWRDVPFADLLERELGAPAVVDHNVRAMALAEARYGDTGGADPLLYVYVRTGVGAGVVIGGQPFRPGAHGVAELGHLRVVERGRACACGATGCLETVAAEPYLAEQARRLFGREPADPLAALLAAAAGEEGAAGEGSAAAVVDDLVGHLAVGLAGAVNLLNPALILLGGAFDTVPDRLFGRVQDELRARAFPVLRDAVRVRRSTLGPDAGVVGGAAVALDRFFYDA</sequence>
<dbReference type="Pfam" id="PF01047">
    <property type="entry name" value="MarR"/>
    <property type="match status" value="1"/>
</dbReference>
<dbReference type="AlphaFoldDB" id="A0A1H6ESH0"/>
<dbReference type="SUPFAM" id="SSF46785">
    <property type="entry name" value="Winged helix' DNA-binding domain"/>
    <property type="match status" value="1"/>
</dbReference>
<dbReference type="InterPro" id="IPR036388">
    <property type="entry name" value="WH-like_DNA-bd_sf"/>
</dbReference>
<comment type="similarity">
    <text evidence="1">Belongs to the ROK (NagC/XylR) family.</text>
</comment>
<name>A0A1H6ESH0_9ACTN</name>
<keyword evidence="3" id="KW-0418">Kinase</keyword>
<gene>
    <name evidence="3" type="ORF">SAMN05444920_114232</name>
</gene>
<dbReference type="GO" id="GO:0003700">
    <property type="term" value="F:DNA-binding transcription factor activity"/>
    <property type="evidence" value="ECO:0007669"/>
    <property type="project" value="InterPro"/>
</dbReference>
<keyword evidence="4" id="KW-1185">Reference proteome</keyword>
<dbReference type="EMBL" id="FNVT01000014">
    <property type="protein sequence ID" value="SEG99956.1"/>
    <property type="molecule type" value="Genomic_DNA"/>
</dbReference>
<dbReference type="Proteomes" id="UP000236732">
    <property type="component" value="Unassembled WGS sequence"/>
</dbReference>
<dbReference type="SUPFAM" id="SSF53067">
    <property type="entry name" value="Actin-like ATPase domain"/>
    <property type="match status" value="1"/>
</dbReference>
<evidence type="ECO:0000313" key="3">
    <source>
        <dbReference type="EMBL" id="SEG99956.1"/>
    </source>
</evidence>
<feature type="domain" description="HTH marR-type" evidence="2">
    <location>
        <begin position="19"/>
        <end position="59"/>
    </location>
</feature>
<evidence type="ECO:0000313" key="4">
    <source>
        <dbReference type="Proteomes" id="UP000236732"/>
    </source>
</evidence>
<dbReference type="GO" id="GO:0016301">
    <property type="term" value="F:kinase activity"/>
    <property type="evidence" value="ECO:0007669"/>
    <property type="project" value="UniProtKB-KW"/>
</dbReference>
<organism evidence="3 4">
    <name type="scientific">Nonomuraea solani</name>
    <dbReference type="NCBI Taxonomy" id="1144553"/>
    <lineage>
        <taxon>Bacteria</taxon>
        <taxon>Bacillati</taxon>
        <taxon>Actinomycetota</taxon>
        <taxon>Actinomycetes</taxon>
        <taxon>Streptosporangiales</taxon>
        <taxon>Streptosporangiaceae</taxon>
        <taxon>Nonomuraea</taxon>
    </lineage>
</organism>
<dbReference type="PANTHER" id="PTHR18964:SF149">
    <property type="entry name" value="BIFUNCTIONAL UDP-N-ACETYLGLUCOSAMINE 2-EPIMERASE_N-ACETYLMANNOSAMINE KINASE"/>
    <property type="match status" value="1"/>
</dbReference>
<dbReference type="PANTHER" id="PTHR18964">
    <property type="entry name" value="ROK (REPRESSOR, ORF, KINASE) FAMILY"/>
    <property type="match status" value="1"/>
</dbReference>
<evidence type="ECO:0000259" key="2">
    <source>
        <dbReference type="Pfam" id="PF01047"/>
    </source>
</evidence>
<dbReference type="OrthoDB" id="3464494at2"/>
<dbReference type="Pfam" id="PF00480">
    <property type="entry name" value="ROK"/>
    <property type="match status" value="1"/>
</dbReference>
<proteinExistence type="inferred from homology"/>